<evidence type="ECO:0000313" key="2">
    <source>
        <dbReference type="EMBL" id="CAB4180210.1"/>
    </source>
</evidence>
<proteinExistence type="predicted"/>
<evidence type="ECO:0000313" key="1">
    <source>
        <dbReference type="EMBL" id="CAB4167382.1"/>
    </source>
</evidence>
<protein>
    <submittedName>
        <fullName evidence="2">Uncharacterized protein</fullName>
    </submittedName>
</protein>
<reference evidence="2" key="1">
    <citation type="submission" date="2020-05" db="EMBL/GenBank/DDBJ databases">
        <authorList>
            <person name="Chiriac C."/>
            <person name="Salcher M."/>
            <person name="Ghai R."/>
            <person name="Kavagutti S V."/>
        </authorList>
    </citation>
    <scope>NUCLEOTIDE SEQUENCE</scope>
</reference>
<dbReference type="EMBL" id="LR797201">
    <property type="protein sequence ID" value="CAB4194112.1"/>
    <property type="molecule type" value="Genomic_DNA"/>
</dbReference>
<accession>A0A6J5Q6B0</accession>
<organism evidence="2">
    <name type="scientific">uncultured Caudovirales phage</name>
    <dbReference type="NCBI Taxonomy" id="2100421"/>
    <lineage>
        <taxon>Viruses</taxon>
        <taxon>Duplodnaviria</taxon>
        <taxon>Heunggongvirae</taxon>
        <taxon>Uroviricota</taxon>
        <taxon>Caudoviricetes</taxon>
        <taxon>Peduoviridae</taxon>
        <taxon>Maltschvirus</taxon>
        <taxon>Maltschvirus maltsch</taxon>
    </lineage>
</organism>
<gene>
    <name evidence="2" type="ORF">UFOVP1042_11</name>
    <name evidence="3" type="ORF">UFOVP1262_6</name>
    <name evidence="1" type="ORF">UFOVP863_13</name>
</gene>
<dbReference type="EMBL" id="LR796801">
    <property type="protein sequence ID" value="CAB4167382.1"/>
    <property type="molecule type" value="Genomic_DNA"/>
</dbReference>
<name>A0A6J5Q6B0_9CAUD</name>
<evidence type="ECO:0000313" key="3">
    <source>
        <dbReference type="EMBL" id="CAB4194112.1"/>
    </source>
</evidence>
<dbReference type="EMBL" id="LR796999">
    <property type="protein sequence ID" value="CAB4180210.1"/>
    <property type="molecule type" value="Genomic_DNA"/>
</dbReference>
<sequence>MPVAVKGAVALRKALKDFTPDLAKQLPKDMAIALKPVVKTARGYMPSDSQIISRWKPRSMSEGTFPTYNASMVKTGIGYKTTPSKPNSRGFRSLARLFNKTAAGAIYETAGRKNPDSKFVQNLNRKYGSSMKGRDKMEGRALYRAYDEDSGKAQDGVLKAIEKAKRLLNSRATVRG</sequence>